<dbReference type="InterPro" id="IPR026881">
    <property type="entry name" value="WYL_dom"/>
</dbReference>
<dbReference type="GO" id="GO:0003700">
    <property type="term" value="F:DNA-binding transcription factor activity"/>
    <property type="evidence" value="ECO:0007669"/>
    <property type="project" value="InterPro"/>
</dbReference>
<accession>A0A7X0VE53</accession>
<dbReference type="InterPro" id="IPR001034">
    <property type="entry name" value="DeoR_HTH"/>
</dbReference>
<dbReference type="InterPro" id="IPR013196">
    <property type="entry name" value="HTH_11"/>
</dbReference>
<name>A0A7X0VE53_9BACL</name>
<dbReference type="Pfam" id="PF08279">
    <property type="entry name" value="HTH_11"/>
    <property type="match status" value="1"/>
</dbReference>
<dbReference type="Pfam" id="PF25583">
    <property type="entry name" value="WCX"/>
    <property type="match status" value="1"/>
</dbReference>
<keyword evidence="5" id="KW-1185">Reference proteome</keyword>
<evidence type="ECO:0000259" key="3">
    <source>
        <dbReference type="PROSITE" id="PS51000"/>
    </source>
</evidence>
<dbReference type="Gene3D" id="1.10.10.10">
    <property type="entry name" value="Winged helix-like DNA-binding domain superfamily/Winged helix DNA-binding domain"/>
    <property type="match status" value="1"/>
</dbReference>
<reference evidence="4 5" key="1">
    <citation type="submission" date="2020-08" db="EMBL/GenBank/DDBJ databases">
        <title>Cohnella phylogeny.</title>
        <authorList>
            <person name="Dunlap C."/>
        </authorList>
    </citation>
    <scope>NUCLEOTIDE SEQUENCE [LARGE SCALE GENOMIC DNA]</scope>
    <source>
        <strain evidence="4 5">DSM 28246</strain>
    </source>
</reference>
<dbReference type="AlphaFoldDB" id="A0A7X0VE53"/>
<dbReference type="InterPro" id="IPR051534">
    <property type="entry name" value="CBASS_pafABC_assoc_protein"/>
</dbReference>
<dbReference type="InterPro" id="IPR028349">
    <property type="entry name" value="PafC-like"/>
</dbReference>
<sequence>MKLDRLLAITMLLLNRSRVSAKELSERFEVSLRTVYRDMETLGQSGIPIISYAGVDGGYEIMDRYRLDRQYLSLEEMQSIVVALKGIQGIQGALEDKEIGGLLDKVGALLAKSEQERVEEANRQISIDFNPWRSGGEGDKEKLGIVRQAIRDSKVIEFAYTSGDGAQTVRSCEPMRVVLRGYIWYVYGYCLIRQDFRVFRLSRIRELKPSQETFARREDPRENADLTIGRDAASLRASVPMVELRLRFAPAAAARAADSFDARELTNEPDGSVLVRAMRPDQPWLIPYLLGFGTDLKVLEPASVALAIRRKAEEIVRMYE</sequence>
<dbReference type="PANTHER" id="PTHR34580:SF1">
    <property type="entry name" value="PROTEIN PAFC"/>
    <property type="match status" value="1"/>
</dbReference>
<dbReference type="InterPro" id="IPR036390">
    <property type="entry name" value="WH_DNA-bd_sf"/>
</dbReference>
<dbReference type="InterPro" id="IPR057727">
    <property type="entry name" value="WCX_dom"/>
</dbReference>
<keyword evidence="1" id="KW-0805">Transcription regulation</keyword>
<dbReference type="RefSeq" id="WP_185141365.1">
    <property type="nucleotide sequence ID" value="NZ_JACJVP010000005.1"/>
</dbReference>
<protein>
    <submittedName>
        <fullName evidence="4">YafY family transcriptional regulator</fullName>
    </submittedName>
</protein>
<dbReference type="SUPFAM" id="SSF46785">
    <property type="entry name" value="Winged helix' DNA-binding domain"/>
    <property type="match status" value="1"/>
</dbReference>
<organism evidence="4 5">
    <name type="scientific">Cohnella nanjingensis</name>
    <dbReference type="NCBI Taxonomy" id="1387779"/>
    <lineage>
        <taxon>Bacteria</taxon>
        <taxon>Bacillati</taxon>
        <taxon>Bacillota</taxon>
        <taxon>Bacilli</taxon>
        <taxon>Bacillales</taxon>
        <taxon>Paenibacillaceae</taxon>
        <taxon>Cohnella</taxon>
    </lineage>
</organism>
<dbReference type="Pfam" id="PF13280">
    <property type="entry name" value="WYL"/>
    <property type="match status" value="1"/>
</dbReference>
<proteinExistence type="predicted"/>
<dbReference type="PIRSF" id="PIRSF016838">
    <property type="entry name" value="PafC"/>
    <property type="match status" value="1"/>
</dbReference>
<evidence type="ECO:0000256" key="2">
    <source>
        <dbReference type="ARBA" id="ARBA00023163"/>
    </source>
</evidence>
<dbReference type="EMBL" id="JACJVP010000005">
    <property type="protein sequence ID" value="MBB6669923.1"/>
    <property type="molecule type" value="Genomic_DNA"/>
</dbReference>
<dbReference type="InterPro" id="IPR036388">
    <property type="entry name" value="WH-like_DNA-bd_sf"/>
</dbReference>
<comment type="caution">
    <text evidence="4">The sequence shown here is derived from an EMBL/GenBank/DDBJ whole genome shotgun (WGS) entry which is preliminary data.</text>
</comment>
<dbReference type="SMART" id="SM00420">
    <property type="entry name" value="HTH_DEOR"/>
    <property type="match status" value="1"/>
</dbReference>
<dbReference type="Proteomes" id="UP000547209">
    <property type="component" value="Unassembled WGS sequence"/>
</dbReference>
<dbReference type="PANTHER" id="PTHR34580">
    <property type="match status" value="1"/>
</dbReference>
<evidence type="ECO:0000256" key="1">
    <source>
        <dbReference type="ARBA" id="ARBA00023015"/>
    </source>
</evidence>
<evidence type="ECO:0000313" key="5">
    <source>
        <dbReference type="Proteomes" id="UP000547209"/>
    </source>
</evidence>
<gene>
    <name evidence="4" type="ORF">H7C19_04385</name>
</gene>
<keyword evidence="2" id="KW-0804">Transcription</keyword>
<evidence type="ECO:0000313" key="4">
    <source>
        <dbReference type="EMBL" id="MBB6669923.1"/>
    </source>
</evidence>
<feature type="domain" description="HTH deoR-type" evidence="3">
    <location>
        <begin position="2"/>
        <end position="57"/>
    </location>
</feature>
<dbReference type="PROSITE" id="PS51000">
    <property type="entry name" value="HTH_DEOR_2"/>
    <property type="match status" value="1"/>
</dbReference>
<dbReference type="PROSITE" id="PS52050">
    <property type="entry name" value="WYL"/>
    <property type="match status" value="1"/>
</dbReference>